<dbReference type="CDD" id="cd06257">
    <property type="entry name" value="DnaJ"/>
    <property type="match status" value="1"/>
</dbReference>
<feature type="region of interest" description="Disordered" evidence="1">
    <location>
        <begin position="46"/>
        <end position="88"/>
    </location>
</feature>
<evidence type="ECO:0000259" key="3">
    <source>
        <dbReference type="PROSITE" id="PS50076"/>
    </source>
</evidence>
<evidence type="ECO:0000313" key="4">
    <source>
        <dbReference type="EMBL" id="TQV96886.1"/>
    </source>
</evidence>
<feature type="compositionally biased region" description="Basic and acidic residues" evidence="1">
    <location>
        <begin position="170"/>
        <end position="186"/>
    </location>
</feature>
<feature type="region of interest" description="Disordered" evidence="1">
    <location>
        <begin position="164"/>
        <end position="191"/>
    </location>
</feature>
<evidence type="ECO:0000313" key="5">
    <source>
        <dbReference type="Proteomes" id="UP000315783"/>
    </source>
</evidence>
<sequence>MPSKTPATALCSACCASLFPRPSFAQNRSTLSMHRTNCRLPSLRRATTASRCSRRRTYATTSSSSSSSSSPSSSSRDTTPPPPWPSSPYPTPYEIFGISWRDPYTKRRFHQLVKLYHPDMTPPATPAAPPLSPSTRTERYRLVVAANDLLSDPSRRQLYDLHGAGWPRAGDGDGNSHLRQRDRDWRYQPGSPARNATWEDWEAWHQEQRRRRYGGAPPAPVYMSNGLFAALVVVMCLVGALAQKNRALAIGEQYVEFAEDRNADIGRAVQRTASAAAGRSREERIDSFVRDRENVSYRYRPSRYDSPEVPEEGEAGQEAQRLRGIRTPPS</sequence>
<proteinExistence type="predicted"/>
<feature type="domain" description="J" evidence="3">
    <location>
        <begin position="91"/>
        <end position="163"/>
    </location>
</feature>
<protein>
    <submittedName>
        <fullName evidence="4">Hsp40 co-chaperone Jid1</fullName>
    </submittedName>
</protein>
<feature type="compositionally biased region" description="Low complexity" evidence="1">
    <location>
        <begin position="58"/>
        <end position="78"/>
    </location>
</feature>
<dbReference type="EMBL" id="SPUK01000005">
    <property type="protein sequence ID" value="TQV96886.1"/>
    <property type="molecule type" value="Genomic_DNA"/>
</dbReference>
<dbReference type="SUPFAM" id="SSF46565">
    <property type="entry name" value="Chaperone J-domain"/>
    <property type="match status" value="1"/>
</dbReference>
<keyword evidence="2" id="KW-0472">Membrane</keyword>
<evidence type="ECO:0000256" key="2">
    <source>
        <dbReference type="SAM" id="Phobius"/>
    </source>
</evidence>
<keyword evidence="2" id="KW-0812">Transmembrane</keyword>
<keyword evidence="2" id="KW-1133">Transmembrane helix</keyword>
<dbReference type="PRINTS" id="PR00625">
    <property type="entry name" value="JDOMAIN"/>
</dbReference>
<dbReference type="PANTHER" id="PTHR24074">
    <property type="entry name" value="CO-CHAPERONE PROTEIN DJLA"/>
    <property type="match status" value="1"/>
</dbReference>
<accession>A0A545W2E9</accession>
<dbReference type="STRING" id="43265.A0A545W2E9"/>
<dbReference type="InterPro" id="IPR001623">
    <property type="entry name" value="DnaJ_domain"/>
</dbReference>
<feature type="region of interest" description="Disordered" evidence="1">
    <location>
        <begin position="299"/>
        <end position="330"/>
    </location>
</feature>
<dbReference type="Proteomes" id="UP000315783">
    <property type="component" value="Unassembled WGS sequence"/>
</dbReference>
<keyword evidence="5" id="KW-1185">Reference proteome</keyword>
<comment type="caution">
    <text evidence="4">The sequence shown here is derived from an EMBL/GenBank/DDBJ whole genome shotgun (WGS) entry which is preliminary data.</text>
</comment>
<gene>
    <name evidence="4" type="ORF">IF1G_04126</name>
</gene>
<evidence type="ECO:0000256" key="1">
    <source>
        <dbReference type="SAM" id="MobiDB-lite"/>
    </source>
</evidence>
<name>A0A545W2E9_9HYPO</name>
<dbReference type="AlphaFoldDB" id="A0A545W2E9"/>
<feature type="transmembrane region" description="Helical" evidence="2">
    <location>
        <begin position="221"/>
        <end position="242"/>
    </location>
</feature>
<dbReference type="PROSITE" id="PS00636">
    <property type="entry name" value="DNAJ_1"/>
    <property type="match status" value="1"/>
</dbReference>
<dbReference type="InterPro" id="IPR018253">
    <property type="entry name" value="DnaJ_domain_CS"/>
</dbReference>
<organism evidence="4 5">
    <name type="scientific">Cordyceps javanica</name>
    <dbReference type="NCBI Taxonomy" id="43265"/>
    <lineage>
        <taxon>Eukaryota</taxon>
        <taxon>Fungi</taxon>
        <taxon>Dikarya</taxon>
        <taxon>Ascomycota</taxon>
        <taxon>Pezizomycotina</taxon>
        <taxon>Sordariomycetes</taxon>
        <taxon>Hypocreomycetidae</taxon>
        <taxon>Hypocreales</taxon>
        <taxon>Cordycipitaceae</taxon>
        <taxon>Cordyceps</taxon>
    </lineage>
</organism>
<dbReference type="InterPro" id="IPR036869">
    <property type="entry name" value="J_dom_sf"/>
</dbReference>
<feature type="compositionally biased region" description="Pro residues" evidence="1">
    <location>
        <begin position="79"/>
        <end position="88"/>
    </location>
</feature>
<reference evidence="4 5" key="1">
    <citation type="journal article" date="2019" name="Appl. Microbiol. Biotechnol.">
        <title>Genome sequence of Isaria javanica and comparative genome analysis insights into family S53 peptidase evolution in fungal entomopathogens.</title>
        <authorList>
            <person name="Lin R."/>
            <person name="Zhang X."/>
            <person name="Xin B."/>
            <person name="Zou M."/>
            <person name="Gao Y."/>
            <person name="Qin F."/>
            <person name="Hu Q."/>
            <person name="Xie B."/>
            <person name="Cheng X."/>
        </authorList>
    </citation>
    <scope>NUCLEOTIDE SEQUENCE [LARGE SCALE GENOMIC DNA]</scope>
    <source>
        <strain evidence="4 5">IJ1G</strain>
    </source>
</reference>
<dbReference type="InterPro" id="IPR050817">
    <property type="entry name" value="DjlA_DnaK_co-chaperone"/>
</dbReference>
<dbReference type="OrthoDB" id="445556at2759"/>
<dbReference type="PROSITE" id="PS50076">
    <property type="entry name" value="DNAJ_2"/>
    <property type="match status" value="1"/>
</dbReference>
<dbReference type="Gene3D" id="1.10.287.110">
    <property type="entry name" value="DnaJ domain"/>
    <property type="match status" value="1"/>
</dbReference>